<sequence length="94" mass="10717">MSLFKGSQHPSKTYAVQNLYYWLGHFCSCPEIEAALKSSAQHASKPFNPNIEASNIHHSRMWKEILGPDQTHFTKQSWNLSFDMFIAAINPYGS</sequence>
<keyword evidence="2" id="KW-1185">Reference proteome</keyword>
<dbReference type="EMBL" id="AVOT02004683">
    <property type="protein sequence ID" value="MBW0477060.1"/>
    <property type="molecule type" value="Genomic_DNA"/>
</dbReference>
<dbReference type="Proteomes" id="UP000765509">
    <property type="component" value="Unassembled WGS sequence"/>
</dbReference>
<gene>
    <name evidence="1" type="ORF">O181_016775</name>
</gene>
<evidence type="ECO:0000313" key="1">
    <source>
        <dbReference type="EMBL" id="MBW0477060.1"/>
    </source>
</evidence>
<name>A0A9Q3C6J0_9BASI</name>
<dbReference type="OrthoDB" id="2506343at2759"/>
<organism evidence="1 2">
    <name type="scientific">Austropuccinia psidii MF-1</name>
    <dbReference type="NCBI Taxonomy" id="1389203"/>
    <lineage>
        <taxon>Eukaryota</taxon>
        <taxon>Fungi</taxon>
        <taxon>Dikarya</taxon>
        <taxon>Basidiomycota</taxon>
        <taxon>Pucciniomycotina</taxon>
        <taxon>Pucciniomycetes</taxon>
        <taxon>Pucciniales</taxon>
        <taxon>Sphaerophragmiaceae</taxon>
        <taxon>Austropuccinia</taxon>
    </lineage>
</organism>
<reference evidence="1" key="1">
    <citation type="submission" date="2021-03" db="EMBL/GenBank/DDBJ databases">
        <title>Draft genome sequence of rust myrtle Austropuccinia psidii MF-1, a brazilian biotype.</title>
        <authorList>
            <person name="Quecine M.C."/>
            <person name="Pachon D.M.R."/>
            <person name="Bonatelli M.L."/>
            <person name="Correr F.H."/>
            <person name="Franceschini L.M."/>
            <person name="Leite T.F."/>
            <person name="Margarido G.R.A."/>
            <person name="Almeida C.A."/>
            <person name="Ferrarezi J.A."/>
            <person name="Labate C.A."/>
        </authorList>
    </citation>
    <scope>NUCLEOTIDE SEQUENCE</scope>
    <source>
        <strain evidence="1">MF-1</strain>
    </source>
</reference>
<comment type="caution">
    <text evidence="1">The sequence shown here is derived from an EMBL/GenBank/DDBJ whole genome shotgun (WGS) entry which is preliminary data.</text>
</comment>
<accession>A0A9Q3C6J0</accession>
<evidence type="ECO:0000313" key="2">
    <source>
        <dbReference type="Proteomes" id="UP000765509"/>
    </source>
</evidence>
<dbReference type="AlphaFoldDB" id="A0A9Q3C6J0"/>
<proteinExistence type="predicted"/>
<protein>
    <submittedName>
        <fullName evidence="1">Uncharacterized protein</fullName>
    </submittedName>
</protein>